<organism evidence="1 2">
    <name type="scientific">Flavobacterium yafengii</name>
    <dbReference type="NCBI Taxonomy" id="3041253"/>
    <lineage>
        <taxon>Bacteria</taxon>
        <taxon>Pseudomonadati</taxon>
        <taxon>Bacteroidota</taxon>
        <taxon>Flavobacteriia</taxon>
        <taxon>Flavobacteriales</taxon>
        <taxon>Flavobacteriaceae</taxon>
        <taxon>Flavobacterium</taxon>
    </lineage>
</organism>
<protein>
    <recommendedName>
        <fullName evidence="3">Outer membrane protein beta-barrel domain-containing protein</fullName>
    </recommendedName>
</protein>
<comment type="caution">
    <text evidence="1">The sequence shown here is derived from an EMBL/GenBank/DDBJ whole genome shotgun (WGS) entry which is preliminary data.</text>
</comment>
<keyword evidence="2" id="KW-1185">Reference proteome</keyword>
<dbReference type="RefSeq" id="WP_282714344.1">
    <property type="nucleotide sequence ID" value="NZ_JASCRT010000001.1"/>
</dbReference>
<evidence type="ECO:0000313" key="2">
    <source>
        <dbReference type="Proteomes" id="UP001228643"/>
    </source>
</evidence>
<dbReference type="Proteomes" id="UP001228643">
    <property type="component" value="Unassembled WGS sequence"/>
</dbReference>
<gene>
    <name evidence="1" type="ORF">QLS97_03930</name>
</gene>
<reference evidence="1 2" key="1">
    <citation type="submission" date="2023-04" db="EMBL/GenBank/DDBJ databases">
        <title>Two novel species of Flavobacterium.</title>
        <authorList>
            <person name="Liu Q."/>
            <person name="Xin Y.-H."/>
        </authorList>
    </citation>
    <scope>NUCLEOTIDE SEQUENCE [LARGE SCALE GENOMIC DNA]</scope>
    <source>
        <strain evidence="1 2">LB2P87</strain>
    </source>
</reference>
<proteinExistence type="predicted"/>
<evidence type="ECO:0008006" key="3">
    <source>
        <dbReference type="Google" id="ProtNLM"/>
    </source>
</evidence>
<dbReference type="AlphaFoldDB" id="A0AAW6TGT0"/>
<sequence>MKNFKHIFIIILLCLGFESYSQIAVTGYSNYALGLNTSKEKVISFEMKIFTNHYVEDIPIEGNVFYNFKTKEYHRFSIGLGINLSPFSSPDQVNSFVIPIVLEIFPIKDFKKIAIVFELTPELRIEDDVNIRSLFGIRYTFDKKIAQNFNP</sequence>
<name>A0AAW6TGT0_9FLAO</name>
<evidence type="ECO:0000313" key="1">
    <source>
        <dbReference type="EMBL" id="MDI5948791.1"/>
    </source>
</evidence>
<accession>A0AAW6TGT0</accession>
<dbReference type="EMBL" id="JASCRY010000001">
    <property type="protein sequence ID" value="MDI5948791.1"/>
    <property type="molecule type" value="Genomic_DNA"/>
</dbReference>